<dbReference type="CDD" id="cd05123">
    <property type="entry name" value="STKc_AGC"/>
    <property type="match status" value="1"/>
</dbReference>
<evidence type="ECO:0000256" key="2">
    <source>
        <dbReference type="ARBA" id="ARBA00022679"/>
    </source>
</evidence>
<dbReference type="EMBL" id="KV784358">
    <property type="protein sequence ID" value="OEU16361.1"/>
    <property type="molecule type" value="Genomic_DNA"/>
</dbReference>
<organism evidence="10 11">
    <name type="scientific">Fragilariopsis cylindrus CCMP1102</name>
    <dbReference type="NCBI Taxonomy" id="635003"/>
    <lineage>
        <taxon>Eukaryota</taxon>
        <taxon>Sar</taxon>
        <taxon>Stramenopiles</taxon>
        <taxon>Ochrophyta</taxon>
        <taxon>Bacillariophyta</taxon>
        <taxon>Bacillariophyceae</taxon>
        <taxon>Bacillariophycidae</taxon>
        <taxon>Bacillariales</taxon>
        <taxon>Bacillariaceae</taxon>
        <taxon>Fragilariopsis</taxon>
    </lineage>
</organism>
<dbReference type="PROSITE" id="PS00107">
    <property type="entry name" value="PROTEIN_KINASE_ATP"/>
    <property type="match status" value="1"/>
</dbReference>
<keyword evidence="11" id="KW-1185">Reference proteome</keyword>
<accession>A0A1E7FDW8</accession>
<keyword evidence="4 10" id="KW-0418">Kinase</keyword>
<dbReference type="SUPFAM" id="SSF56112">
    <property type="entry name" value="Protein kinase-like (PK-like)"/>
    <property type="match status" value="1"/>
</dbReference>
<reference evidence="10 11" key="1">
    <citation type="submission" date="2016-09" db="EMBL/GenBank/DDBJ databases">
        <title>Extensive genetic diversity and differential bi-allelic expression allows diatom success in the polar Southern Ocean.</title>
        <authorList>
            <consortium name="DOE Joint Genome Institute"/>
            <person name="Mock T."/>
            <person name="Otillar R.P."/>
            <person name="Strauss J."/>
            <person name="Dupont C."/>
            <person name="Frickenhaus S."/>
            <person name="Maumus F."/>
            <person name="Mcmullan M."/>
            <person name="Sanges R."/>
            <person name="Schmutz J."/>
            <person name="Toseland A."/>
            <person name="Valas R."/>
            <person name="Veluchamy A."/>
            <person name="Ward B.J."/>
            <person name="Allen A."/>
            <person name="Barry K."/>
            <person name="Falciatore A."/>
            <person name="Ferrante M."/>
            <person name="Fortunato A.E."/>
            <person name="Gloeckner G."/>
            <person name="Gruber A."/>
            <person name="Hipkin R."/>
            <person name="Janech M."/>
            <person name="Kroth P."/>
            <person name="Leese F."/>
            <person name="Lindquist E."/>
            <person name="Lyon B.R."/>
            <person name="Martin J."/>
            <person name="Mayer C."/>
            <person name="Parker M."/>
            <person name="Quesneville H."/>
            <person name="Raymond J."/>
            <person name="Uhlig C."/>
            <person name="Valentin K.U."/>
            <person name="Worden A.Z."/>
            <person name="Armbrust E.V."/>
            <person name="Bowler C."/>
            <person name="Green B."/>
            <person name="Moulton V."/>
            <person name="Van Oosterhout C."/>
            <person name="Grigoriev I."/>
        </authorList>
    </citation>
    <scope>NUCLEOTIDE SEQUENCE [LARGE SCALE GENOMIC DNA]</scope>
    <source>
        <strain evidence="10 11">CCMP1102</strain>
    </source>
</reference>
<keyword evidence="2" id="KW-0808">Transferase</keyword>
<dbReference type="InterPro" id="IPR011009">
    <property type="entry name" value="Kinase-like_dom_sf"/>
</dbReference>
<evidence type="ECO:0000256" key="1">
    <source>
        <dbReference type="ARBA" id="ARBA00022527"/>
    </source>
</evidence>
<dbReference type="OrthoDB" id="354826at2759"/>
<proteinExistence type="inferred from homology"/>
<evidence type="ECO:0000313" key="10">
    <source>
        <dbReference type="EMBL" id="OEU16361.1"/>
    </source>
</evidence>
<keyword evidence="3 6" id="KW-0547">Nucleotide-binding</keyword>
<keyword evidence="5 6" id="KW-0067">ATP-binding</keyword>
<gene>
    <name evidence="10" type="ORF">FRACYDRAFT_169425</name>
</gene>
<dbReference type="PROSITE" id="PS00108">
    <property type="entry name" value="PROTEIN_KINASE_ST"/>
    <property type="match status" value="1"/>
</dbReference>
<evidence type="ECO:0000259" key="9">
    <source>
        <dbReference type="PROSITE" id="PS51285"/>
    </source>
</evidence>
<dbReference type="GO" id="GO:0004674">
    <property type="term" value="F:protein serine/threonine kinase activity"/>
    <property type="evidence" value="ECO:0007669"/>
    <property type="project" value="UniProtKB-KW"/>
</dbReference>
<dbReference type="Gene3D" id="1.10.510.10">
    <property type="entry name" value="Transferase(Phosphotransferase) domain 1"/>
    <property type="match status" value="1"/>
</dbReference>
<evidence type="ECO:0000256" key="4">
    <source>
        <dbReference type="ARBA" id="ARBA00022777"/>
    </source>
</evidence>
<comment type="similarity">
    <text evidence="7">Belongs to the protein kinase superfamily.</text>
</comment>
<evidence type="ECO:0000256" key="3">
    <source>
        <dbReference type="ARBA" id="ARBA00022741"/>
    </source>
</evidence>
<dbReference type="PROSITE" id="PS50011">
    <property type="entry name" value="PROTEIN_KINASE_DOM"/>
    <property type="match status" value="1"/>
</dbReference>
<evidence type="ECO:0000256" key="5">
    <source>
        <dbReference type="ARBA" id="ARBA00022840"/>
    </source>
</evidence>
<dbReference type="GO" id="GO:0005524">
    <property type="term" value="F:ATP binding"/>
    <property type="evidence" value="ECO:0007669"/>
    <property type="project" value="UniProtKB-UniRule"/>
</dbReference>
<evidence type="ECO:0000259" key="8">
    <source>
        <dbReference type="PROSITE" id="PS50011"/>
    </source>
</evidence>
<dbReference type="InterPro" id="IPR017441">
    <property type="entry name" value="Protein_kinase_ATP_BS"/>
</dbReference>
<dbReference type="InterPro" id="IPR000961">
    <property type="entry name" value="AGC-kinase_C"/>
</dbReference>
<name>A0A1E7FDW8_9STRA</name>
<dbReference type="PANTHER" id="PTHR24355:SF18">
    <property type="entry name" value="G PROTEIN-COUPLED RECEPTOR KINASE"/>
    <property type="match status" value="1"/>
</dbReference>
<dbReference type="PROSITE" id="PS51285">
    <property type="entry name" value="AGC_KINASE_CTER"/>
    <property type="match status" value="1"/>
</dbReference>
<dbReference type="Pfam" id="PF00069">
    <property type="entry name" value="Pkinase"/>
    <property type="match status" value="1"/>
</dbReference>
<sequence length="366" mass="41349">MRVLGRGGFGLVTACKKGTSGKLYAMKVMNKKRIKIKKSEMLAINEQKALASVESPFVVNLKYSFHSKEDIYLILDLMTGGDLSYHLHQKGSFPIRECKYYAARIMLGLQALHDQGYVYRDLKPENCLLGEDGRIKLTDLGLATKVTPNLHGAAGTRGYWAPEMLRRDKKGRRISYGHAVDWFSFGCCLAEFISGSNPFRSQEALKFGLDAGKESKEKAIDYATLEMTPEFPETIFDPEAADLCRRLLDRNEVTRLGAKGCEQIMAHPWFKSCDWGLILSDKTTPPYVPPKDVNAASQSEIGNFEEDKKFDDVVIDEKDEKVYAHWDWTNPHAFAAEVIEFMIYERDTGKPLVPLKDQTNCCCNVM</sequence>
<evidence type="ECO:0000256" key="6">
    <source>
        <dbReference type="PROSITE-ProRule" id="PRU10141"/>
    </source>
</evidence>
<dbReference type="InterPro" id="IPR000719">
    <property type="entry name" value="Prot_kinase_dom"/>
</dbReference>
<dbReference type="InterPro" id="IPR045270">
    <property type="entry name" value="STKc_AGC"/>
</dbReference>
<dbReference type="PANTHER" id="PTHR24355">
    <property type="entry name" value="G PROTEIN-COUPLED RECEPTOR KINASE/RIBOSOMAL PROTEIN S6 KINASE"/>
    <property type="match status" value="1"/>
</dbReference>
<feature type="domain" description="AGC-kinase C-terminal" evidence="9">
    <location>
        <begin position="271"/>
        <end position="338"/>
    </location>
</feature>
<feature type="domain" description="Protein kinase" evidence="8">
    <location>
        <begin position="1"/>
        <end position="270"/>
    </location>
</feature>
<keyword evidence="1 7" id="KW-0723">Serine/threonine-protein kinase</keyword>
<dbReference type="Proteomes" id="UP000095751">
    <property type="component" value="Unassembled WGS sequence"/>
</dbReference>
<protein>
    <submittedName>
        <fullName evidence="10">Kinase-like protein</fullName>
    </submittedName>
</protein>
<feature type="binding site" evidence="6">
    <location>
        <position position="27"/>
    </location>
    <ligand>
        <name>ATP</name>
        <dbReference type="ChEBI" id="CHEBI:30616"/>
    </ligand>
</feature>
<dbReference type="AlphaFoldDB" id="A0A1E7FDW8"/>
<dbReference type="SMART" id="SM00220">
    <property type="entry name" value="S_TKc"/>
    <property type="match status" value="1"/>
</dbReference>
<evidence type="ECO:0000313" key="11">
    <source>
        <dbReference type="Proteomes" id="UP000095751"/>
    </source>
</evidence>
<dbReference type="InParanoid" id="A0A1E7FDW8"/>
<evidence type="ECO:0000256" key="7">
    <source>
        <dbReference type="RuleBase" id="RU000304"/>
    </source>
</evidence>
<dbReference type="Gene3D" id="3.30.200.20">
    <property type="entry name" value="Phosphorylase Kinase, domain 1"/>
    <property type="match status" value="1"/>
</dbReference>
<dbReference type="InterPro" id="IPR008271">
    <property type="entry name" value="Ser/Thr_kinase_AS"/>
</dbReference>
<dbReference type="KEGG" id="fcy:FRACYDRAFT_169425"/>